<evidence type="ECO:0000256" key="1">
    <source>
        <dbReference type="SAM" id="MobiDB-lite"/>
    </source>
</evidence>
<sequence>MINRIQLSNMARMLRERFPEATPIILAVKMLQDGGIGLVRFQDGALEPDDFLYRHPVRYKLIRRSGRVDMPPSRSERRAGRKLKK</sequence>
<dbReference type="Proteomes" id="UP000280307">
    <property type="component" value="Unassembled WGS sequence"/>
</dbReference>
<protein>
    <submittedName>
        <fullName evidence="2">Uncharacterized protein</fullName>
    </submittedName>
</protein>
<dbReference type="EMBL" id="RSAS01000819">
    <property type="protein sequence ID" value="RRR66940.1"/>
    <property type="molecule type" value="Genomic_DNA"/>
</dbReference>
<gene>
    <name evidence="2" type="ORF">EI684_19810</name>
</gene>
<dbReference type="AlphaFoldDB" id="A0A426TSF8"/>
<evidence type="ECO:0000313" key="2">
    <source>
        <dbReference type="EMBL" id="RRR66940.1"/>
    </source>
</evidence>
<organism evidence="2 3">
    <name type="scientific">Candidatus Viridilinea halotolerans</name>
    <dbReference type="NCBI Taxonomy" id="2491704"/>
    <lineage>
        <taxon>Bacteria</taxon>
        <taxon>Bacillati</taxon>
        <taxon>Chloroflexota</taxon>
        <taxon>Chloroflexia</taxon>
        <taxon>Chloroflexales</taxon>
        <taxon>Chloroflexineae</taxon>
        <taxon>Oscillochloridaceae</taxon>
        <taxon>Candidatus Viridilinea</taxon>
    </lineage>
</organism>
<accession>A0A426TSF8</accession>
<evidence type="ECO:0000313" key="3">
    <source>
        <dbReference type="Proteomes" id="UP000280307"/>
    </source>
</evidence>
<name>A0A426TSF8_9CHLR</name>
<proteinExistence type="predicted"/>
<reference evidence="2 3" key="1">
    <citation type="submission" date="2018-12" db="EMBL/GenBank/DDBJ databases">
        <title>Genome Sequence of Candidatus Viridilinea halotolerans isolated from saline sulfide-rich spring.</title>
        <authorList>
            <person name="Grouzdev D.S."/>
            <person name="Burganskaya E.I."/>
            <person name="Krutkina M.S."/>
            <person name="Sukhacheva M.V."/>
            <person name="Gorlenko V.M."/>
        </authorList>
    </citation>
    <scope>NUCLEOTIDE SEQUENCE [LARGE SCALE GENOMIC DNA]</scope>
    <source>
        <strain evidence="2">Chok-6</strain>
    </source>
</reference>
<comment type="caution">
    <text evidence="2">The sequence shown here is derived from an EMBL/GenBank/DDBJ whole genome shotgun (WGS) entry which is preliminary data.</text>
</comment>
<feature type="region of interest" description="Disordered" evidence="1">
    <location>
        <begin position="65"/>
        <end position="85"/>
    </location>
</feature>